<feature type="transmembrane region" description="Helical" evidence="7">
    <location>
        <begin position="526"/>
        <end position="546"/>
    </location>
</feature>
<evidence type="ECO:0000256" key="1">
    <source>
        <dbReference type="ARBA" id="ARBA00004651"/>
    </source>
</evidence>
<keyword evidence="3 7" id="KW-0812">Transmembrane</keyword>
<feature type="transmembrane region" description="Helical" evidence="7">
    <location>
        <begin position="470"/>
        <end position="494"/>
    </location>
</feature>
<dbReference type="InterPro" id="IPR003838">
    <property type="entry name" value="ABC3_permease_C"/>
</dbReference>
<feature type="transmembrane region" description="Helical" evidence="7">
    <location>
        <begin position="378"/>
        <end position="404"/>
    </location>
</feature>
<evidence type="ECO:0000256" key="3">
    <source>
        <dbReference type="ARBA" id="ARBA00022692"/>
    </source>
</evidence>
<protein>
    <submittedName>
        <fullName evidence="9">ABC transporter permease</fullName>
    </submittedName>
</protein>
<evidence type="ECO:0000256" key="4">
    <source>
        <dbReference type="ARBA" id="ARBA00022989"/>
    </source>
</evidence>
<evidence type="ECO:0000256" key="5">
    <source>
        <dbReference type="ARBA" id="ARBA00023136"/>
    </source>
</evidence>
<dbReference type="PANTHER" id="PTHR30572:SF4">
    <property type="entry name" value="ABC TRANSPORTER PERMEASE YTRF"/>
    <property type="match status" value="1"/>
</dbReference>
<name>A0ABS5KJ01_9ACTN</name>
<gene>
    <name evidence="9" type="ORF">KGQ19_01065</name>
</gene>
<evidence type="ECO:0000256" key="6">
    <source>
        <dbReference type="ARBA" id="ARBA00038076"/>
    </source>
</evidence>
<organism evidence="9 10">
    <name type="scientific">Catenulispora pinistramenti</name>
    <dbReference type="NCBI Taxonomy" id="2705254"/>
    <lineage>
        <taxon>Bacteria</taxon>
        <taxon>Bacillati</taxon>
        <taxon>Actinomycetota</taxon>
        <taxon>Actinomycetes</taxon>
        <taxon>Catenulisporales</taxon>
        <taxon>Catenulisporaceae</taxon>
        <taxon>Catenulispora</taxon>
    </lineage>
</organism>
<feature type="transmembrane region" description="Helical" evidence="7">
    <location>
        <begin position="333"/>
        <end position="358"/>
    </location>
</feature>
<evidence type="ECO:0000256" key="2">
    <source>
        <dbReference type="ARBA" id="ARBA00022475"/>
    </source>
</evidence>
<proteinExistence type="inferred from homology"/>
<feature type="domain" description="ABC3 transporter permease C-terminal" evidence="8">
    <location>
        <begin position="982"/>
        <end position="1097"/>
    </location>
</feature>
<evidence type="ECO:0000256" key="7">
    <source>
        <dbReference type="SAM" id="Phobius"/>
    </source>
</evidence>
<evidence type="ECO:0000313" key="9">
    <source>
        <dbReference type="EMBL" id="MBS2545449.1"/>
    </source>
</evidence>
<evidence type="ECO:0000259" key="8">
    <source>
        <dbReference type="Pfam" id="PF02687"/>
    </source>
</evidence>
<keyword evidence="4 7" id="KW-1133">Transmembrane helix</keyword>
<evidence type="ECO:0000313" key="10">
    <source>
        <dbReference type="Proteomes" id="UP000730482"/>
    </source>
</evidence>
<feature type="transmembrane region" description="Helical" evidence="7">
    <location>
        <begin position="292"/>
        <end position="312"/>
    </location>
</feature>
<keyword evidence="10" id="KW-1185">Reference proteome</keyword>
<dbReference type="Pfam" id="PF02687">
    <property type="entry name" value="FtsX"/>
    <property type="match status" value="1"/>
</dbReference>
<dbReference type="PANTHER" id="PTHR30572">
    <property type="entry name" value="MEMBRANE COMPONENT OF TRANSPORTER-RELATED"/>
    <property type="match status" value="1"/>
</dbReference>
<dbReference type="RefSeq" id="WP_212007118.1">
    <property type="nucleotide sequence ID" value="NZ_JAAFYZ010000003.1"/>
</dbReference>
<keyword evidence="2" id="KW-1003">Cell membrane</keyword>
<accession>A0ABS5KJ01</accession>
<feature type="transmembrane region" description="Helical" evidence="7">
    <location>
        <begin position="1070"/>
        <end position="1095"/>
    </location>
</feature>
<keyword evidence="5 7" id="KW-0472">Membrane</keyword>
<reference evidence="9 10" key="1">
    <citation type="submission" date="2020-02" db="EMBL/GenBank/DDBJ databases">
        <title>Acidophilic actinobacteria isolated from forest soil.</title>
        <authorList>
            <person name="Golinska P."/>
        </authorList>
    </citation>
    <scope>NUCLEOTIDE SEQUENCE [LARGE SCALE GENOMIC DNA]</scope>
    <source>
        <strain evidence="9 10">NL8</strain>
    </source>
</reference>
<dbReference type="InterPro" id="IPR050250">
    <property type="entry name" value="Macrolide_Exporter_MacB"/>
</dbReference>
<sequence>MVVAAAAAVVFGTLGCFVAGLARSEAPVVVRGASAADRVLRYLGTYQAAEAAGTGNEDAAVQSAARRFLADVPGAVYRVDASRSLEVAGGAAEPFSDEAVAVTGPDIAGHATLTAGRWPVAQVVSAGTGTAPPLEVAVPDTLAGSFRLGPGSVLSLGGIGQLADPATTRSATVVGVYRADDSALWQALPPAALPHTAARPAQVLVVAPDALSGTDALGLAGSSTWIVDPRLDGLSAARLSGLVDRADAAIISQDARAAPGAAPISPAIIVSSALPAQRTVARRAALVGEAGLAVPIGVLVLLAGTAMVRAARTVAARRRADVVLARSRGAGPIGVLGAAGSEGLGVGVVLVVAVPLVAPAAARLLGDVAHVRDLTFPATGLLTVAIATAVGIAHAGLAVAATWPDAVERFPGAAIRRRSARAARFQRAGTDLMLAGVAAWGLVQLDHYRSPLADRISTQTVDTPLSLDPVLILVPAVVTGALAILVPRLLPLLARPLDRCARRRRGLTGAFGIWQVSRRTSRLTGALLLMVMAISVGSLALTATAMRTRNVDDQAAFGIGADVRVDSSALPPSARHAAYTSVPGVTAETPLWSTPATTADGTHTATTLIGVDPRTAGAVLAFGPGTASAAARGALARLGGTPLGGLPLPGRPVRLTVAMTTAVSDGALPVGSELELGVVDADGLTTTRAVPLTTGEAVFDLTDAGPLSYPLRVTSISALTPESPITHLVRIDVRSITGVDAHGVPTGPGVMPADGATWLVDGMQPGVPGAGSDTVACTLPVHQPAPGQESGGVLCRGRAPGNALTTLAFLTPGDNDVGADRRGPFTVSATLPVPLADGLAPALPAVVNQDLLKGTGTHVGDTVTLDTDDSPPPSALAGADAPPPQLTLRITGVVTAVPGQSAGPAVILDLATLADQLPTLGLAPPTDATWLLKAAPGNESEVSEAFAAHPELGTPMLRGAVAAGRYDVVRAGSSGLFAACVVLAPLFALLGFAMDTVSSVRERSRGLAALRAFGARPRELASALLIEQGLVAVLALVSGSVIGAGVAALTEPLLATSPDGSAALPEMAVLIPWLRTAGLGLGTVVAVVAALALIARAAAALDVARVLRAGDEL</sequence>
<comment type="caution">
    <text evidence="9">The sequence shown here is derived from an EMBL/GenBank/DDBJ whole genome shotgun (WGS) entry which is preliminary data.</text>
</comment>
<feature type="transmembrane region" description="Helical" evidence="7">
    <location>
        <begin position="1030"/>
        <end position="1050"/>
    </location>
</feature>
<dbReference type="EMBL" id="JAAFYZ010000003">
    <property type="protein sequence ID" value="MBS2545449.1"/>
    <property type="molecule type" value="Genomic_DNA"/>
</dbReference>
<dbReference type="Proteomes" id="UP000730482">
    <property type="component" value="Unassembled WGS sequence"/>
</dbReference>
<comment type="subcellular location">
    <subcellularLocation>
        <location evidence="1">Cell membrane</location>
        <topology evidence="1">Multi-pass membrane protein</topology>
    </subcellularLocation>
</comment>
<feature type="transmembrane region" description="Helical" evidence="7">
    <location>
        <begin position="975"/>
        <end position="994"/>
    </location>
</feature>
<comment type="similarity">
    <text evidence="6">Belongs to the ABC-4 integral membrane protein family.</text>
</comment>